<comment type="caution">
    <text evidence="5">The sequence shown here is derived from an EMBL/GenBank/DDBJ whole genome shotgun (WGS) entry which is preliminary data.</text>
</comment>
<gene>
    <name evidence="5" type="ORF">EPI10_013882</name>
</gene>
<dbReference type="FunFam" id="3.40.50.2000:FF:000095">
    <property type="entry name" value="Glycosyltransferase"/>
    <property type="match status" value="3"/>
</dbReference>
<proteinExistence type="inferred from homology"/>
<name>A0A5B6USF9_9ROSI</name>
<evidence type="ECO:0000256" key="2">
    <source>
        <dbReference type="ARBA" id="ARBA00022676"/>
    </source>
</evidence>
<dbReference type="SUPFAM" id="SSF53756">
    <property type="entry name" value="UDP-Glycosyltransferase/glycogen phosphorylase"/>
    <property type="match status" value="3"/>
</dbReference>
<evidence type="ECO:0000256" key="4">
    <source>
        <dbReference type="SAM" id="MobiDB-lite"/>
    </source>
</evidence>
<dbReference type="Gene3D" id="3.40.50.2000">
    <property type="entry name" value="Glycogen Phosphorylase B"/>
    <property type="match status" value="6"/>
</dbReference>
<dbReference type="OrthoDB" id="5835829at2759"/>
<evidence type="ECO:0000256" key="1">
    <source>
        <dbReference type="ARBA" id="ARBA00009995"/>
    </source>
</evidence>
<organism evidence="5 6">
    <name type="scientific">Gossypium australe</name>
    <dbReference type="NCBI Taxonomy" id="47621"/>
    <lineage>
        <taxon>Eukaryota</taxon>
        <taxon>Viridiplantae</taxon>
        <taxon>Streptophyta</taxon>
        <taxon>Embryophyta</taxon>
        <taxon>Tracheophyta</taxon>
        <taxon>Spermatophyta</taxon>
        <taxon>Magnoliopsida</taxon>
        <taxon>eudicotyledons</taxon>
        <taxon>Gunneridae</taxon>
        <taxon>Pentapetalae</taxon>
        <taxon>rosids</taxon>
        <taxon>malvids</taxon>
        <taxon>Malvales</taxon>
        <taxon>Malvaceae</taxon>
        <taxon>Malvoideae</taxon>
        <taxon>Gossypium</taxon>
    </lineage>
</organism>
<comment type="similarity">
    <text evidence="1">Belongs to the UDP-glycosyltransferase family.</text>
</comment>
<keyword evidence="2" id="KW-0328">Glycosyltransferase</keyword>
<sequence length="1411" mass="157153">MQETIVLYPSPGLGHVFSMVELGKLILHHYNSRYSITILLTTGFWDTPTIISYINSVSQAFPSISFFRFPSISIDLSQNCSGAAIAFHFIRLHAPNVLHSLQQISKSKKISAFIIDLFCTSALSMGKDLNIPTFYFFTSGASALAAFLQIPKLDKQTFGRSFKDLPNTVFHFEGVPSLRAVHMPEPLLDIDDPAYHDFMYFMSSLQQSDGIIVNTFEDLEPISIKAIANGLCLSDAPSTPPTFCIGPLIAPSKHEAEKDYCLSWLEKQPSQSVVFLCFGSHGTFYPPQVKEIAKGLENNGQRFLWVVKDPPNHEKTKQAEDNPDVDLDSLLPEGFMERTRDRGLVVKSFAPQVEVLNKDSIGGFVTHCGWNSVLEAVVAGVPMIAWPLYAEQHLNRNILVEDMKMAIPVEQMEGDGFVSGAELEKRVRELMESEKGEELREKSRKMKEKALAAMGPSGSSTKALTKLTIVLYPSPGLGHVVSMVELGKLILHHYNNRYSITILLTTGFWDTPTIISYINSVSQAFPSISFFRFPSISIDLSQNCSGAAILFHFIRLHAPNALHSLQQISKSQKISAFIIDLFCTSALSMGKDINIPTFYFFTSGASTLAAFLQIPKLDKQTFGRSFKDLPNMVFHFEGVPSLRAVHMPEPLLDRDDPAYHDCMYFMSSLQQSDGIIINTFEDLEPISIKAIANGLCLPDAPSTPPTFYVGPLIAPSKHEAENDYCLSWLEKQPSQSVVFLCFGSRGTFYPPQVKEIAKGLENSGQRFLWVVKDPPNHEKTKQAEDNPDVDLDSLLPEGFMERTRDRGLVVKSFAPQVEVLNKDSIGGFVTHCGWNSVLEAVVAGVPMIAWPLYAEQHLNRNILVEDMKMAIPVEQMEGDGFVSGTELEKRVRELMESEKGEELREKSKKMKEKALATRGPSGSSTKALTKLVELWKNSTMHETIVLYPLPGLGHVFSMVELGKLILHHYNNRYSITILLTTGFWDTPTIISYINSVSQAFPSISFFRFPSISIDLSQNCSGAAILFHFIRLHAPNALYSLQQISKSKKISAFIIDLFCTSALSMGKDLNIPTFHFFASGASALAAFLQIPKLDKQTFGRSFKDLPNTVFHFEGVPPLRAVHMPQPLLGREDPAYHDCMYFMSSLQQSDGIIVNTFEDLEPISIKAIANGLCLPDAPSTPPTFYVGPLIAPSKHEAENDYCLSWLEKQPSQSVVFLCFGSGGTFYPPQVKEIAKGLENSGQRFLWVVRDPPNHEKTKQAEDNPDVDLHTLLPEGFMERTRDRGLVVKSFAPQVEVLNKDSVGGFVTHCGWNSVLEAVVAGVPMIAWPLYAEQHLNRNILVEDMKMAIPVEQMEGDGFVSGTELEKRVRELMESEKGEELREKGRKMKEKALAARGPSGSSTKALTKLVELWK</sequence>
<dbReference type="PROSITE" id="PS00375">
    <property type="entry name" value="UDPGT"/>
    <property type="match status" value="3"/>
</dbReference>
<keyword evidence="3 5" id="KW-0808">Transferase</keyword>
<dbReference type="GO" id="GO:0035251">
    <property type="term" value="F:UDP-glucosyltransferase activity"/>
    <property type="evidence" value="ECO:0007669"/>
    <property type="project" value="InterPro"/>
</dbReference>
<dbReference type="Proteomes" id="UP000325315">
    <property type="component" value="Unassembled WGS sequence"/>
</dbReference>
<keyword evidence="6" id="KW-1185">Reference proteome</keyword>
<reference evidence="6" key="1">
    <citation type="journal article" date="2019" name="Plant Biotechnol. J.">
        <title>Genome sequencing of the Australian wild diploid species Gossypium australe highlights disease resistance and delayed gland morphogenesis.</title>
        <authorList>
            <person name="Cai Y."/>
            <person name="Cai X."/>
            <person name="Wang Q."/>
            <person name="Wang P."/>
            <person name="Zhang Y."/>
            <person name="Cai C."/>
            <person name="Xu Y."/>
            <person name="Wang K."/>
            <person name="Zhou Z."/>
            <person name="Wang C."/>
            <person name="Geng S."/>
            <person name="Li B."/>
            <person name="Dong Q."/>
            <person name="Hou Y."/>
            <person name="Wang H."/>
            <person name="Ai P."/>
            <person name="Liu Z."/>
            <person name="Yi F."/>
            <person name="Sun M."/>
            <person name="An G."/>
            <person name="Cheng J."/>
            <person name="Zhang Y."/>
            <person name="Shi Q."/>
            <person name="Xie Y."/>
            <person name="Shi X."/>
            <person name="Chang Y."/>
            <person name="Huang F."/>
            <person name="Chen Y."/>
            <person name="Hong S."/>
            <person name="Mi L."/>
            <person name="Sun Q."/>
            <person name="Zhang L."/>
            <person name="Zhou B."/>
            <person name="Peng R."/>
            <person name="Zhang X."/>
            <person name="Liu F."/>
        </authorList>
    </citation>
    <scope>NUCLEOTIDE SEQUENCE [LARGE SCALE GENOMIC DNA]</scope>
    <source>
        <strain evidence="6">cv. PA1801</strain>
    </source>
</reference>
<evidence type="ECO:0000313" key="5">
    <source>
        <dbReference type="EMBL" id="KAA3459384.1"/>
    </source>
</evidence>
<protein>
    <submittedName>
        <fullName evidence="5">Anthocyanidin 5,3-O-glucosyltransferase</fullName>
    </submittedName>
</protein>
<dbReference type="PANTHER" id="PTHR48048:SF20">
    <property type="entry name" value="GLYCOSYLTRANSFERASE"/>
    <property type="match status" value="1"/>
</dbReference>
<accession>A0A5B6USF9</accession>
<dbReference type="InterPro" id="IPR050481">
    <property type="entry name" value="UDP-glycosyltransf_plant"/>
</dbReference>
<feature type="region of interest" description="Disordered" evidence="4">
    <location>
        <begin position="1369"/>
        <end position="1398"/>
    </location>
</feature>
<feature type="region of interest" description="Disordered" evidence="4">
    <location>
        <begin position="894"/>
        <end position="922"/>
    </location>
</feature>
<dbReference type="EMBL" id="SMMG02000010">
    <property type="protein sequence ID" value="KAA3459384.1"/>
    <property type="molecule type" value="Genomic_DNA"/>
</dbReference>
<dbReference type="InterPro" id="IPR002213">
    <property type="entry name" value="UDP_glucos_trans"/>
</dbReference>
<evidence type="ECO:0000256" key="3">
    <source>
        <dbReference type="ARBA" id="ARBA00022679"/>
    </source>
</evidence>
<dbReference type="InterPro" id="IPR035595">
    <property type="entry name" value="UDP_glycos_trans_CS"/>
</dbReference>
<dbReference type="PANTHER" id="PTHR48048">
    <property type="entry name" value="GLYCOSYLTRANSFERASE"/>
    <property type="match status" value="1"/>
</dbReference>
<feature type="compositionally biased region" description="Basic and acidic residues" evidence="4">
    <location>
        <begin position="894"/>
        <end position="905"/>
    </location>
</feature>
<dbReference type="CDD" id="cd03784">
    <property type="entry name" value="GT1_Gtf-like"/>
    <property type="match status" value="3"/>
</dbReference>
<dbReference type="Pfam" id="PF00201">
    <property type="entry name" value="UDPGT"/>
    <property type="match status" value="3"/>
</dbReference>
<feature type="compositionally biased region" description="Basic and acidic residues" evidence="4">
    <location>
        <begin position="1369"/>
        <end position="1380"/>
    </location>
</feature>
<dbReference type="FunFam" id="3.40.50.2000:FF:000020">
    <property type="entry name" value="Glycosyltransferase"/>
    <property type="match status" value="3"/>
</dbReference>
<evidence type="ECO:0000313" key="6">
    <source>
        <dbReference type="Proteomes" id="UP000325315"/>
    </source>
</evidence>